<dbReference type="PANTHER" id="PTHR43053:SF4">
    <property type="entry name" value="MYOGENESIS-REGULATING GLYCOSIDASE"/>
    <property type="match status" value="1"/>
</dbReference>
<dbReference type="STRING" id="1329250.WOSG25_012730"/>
<dbReference type="InterPro" id="IPR011013">
    <property type="entry name" value="Gal_mutarotase_sf_dom"/>
</dbReference>
<comment type="similarity">
    <text evidence="1 6">Belongs to the glycosyl hydrolase 31 family.</text>
</comment>
<dbReference type="Pfam" id="PF13802">
    <property type="entry name" value="Gal_mutarotas_2"/>
    <property type="match status" value="1"/>
</dbReference>
<dbReference type="PANTHER" id="PTHR43053">
    <property type="entry name" value="GLYCOSIDASE FAMILY 31"/>
    <property type="match status" value="1"/>
</dbReference>
<evidence type="ECO:0000256" key="2">
    <source>
        <dbReference type="ARBA" id="ARBA00022801"/>
    </source>
</evidence>
<evidence type="ECO:0000256" key="6">
    <source>
        <dbReference type="RuleBase" id="RU361185"/>
    </source>
</evidence>
<feature type="domain" description="Glycosyl hydrolase family 31 C-terminal" evidence="9">
    <location>
        <begin position="622"/>
        <end position="703"/>
    </location>
</feature>
<evidence type="ECO:0000313" key="11">
    <source>
        <dbReference type="Proteomes" id="UP000030643"/>
    </source>
</evidence>
<dbReference type="CDD" id="cd14752">
    <property type="entry name" value="GH31_N"/>
    <property type="match status" value="1"/>
</dbReference>
<evidence type="ECO:0000313" key="10">
    <source>
        <dbReference type="EMBL" id="GAK30176.1"/>
    </source>
</evidence>
<dbReference type="Gene3D" id="3.20.20.80">
    <property type="entry name" value="Glycosidases"/>
    <property type="match status" value="1"/>
</dbReference>
<dbReference type="CDD" id="cd06593">
    <property type="entry name" value="GH31_xylosidase_YicI"/>
    <property type="match status" value="1"/>
</dbReference>
<name>A0A069CYL2_WEIOS</name>
<evidence type="ECO:0000259" key="8">
    <source>
        <dbReference type="Pfam" id="PF13802"/>
    </source>
</evidence>
<evidence type="ECO:0000259" key="9">
    <source>
        <dbReference type="Pfam" id="PF21365"/>
    </source>
</evidence>
<dbReference type="EMBL" id="DF820484">
    <property type="protein sequence ID" value="GAK30176.1"/>
    <property type="molecule type" value="Genomic_DNA"/>
</dbReference>
<dbReference type="AlphaFoldDB" id="A0A069CYL2"/>
<dbReference type="InterPro" id="IPR050985">
    <property type="entry name" value="Alpha-glycosidase_related"/>
</dbReference>
<dbReference type="NCBIfam" id="NF007940">
    <property type="entry name" value="PRK10658.1"/>
    <property type="match status" value="1"/>
</dbReference>
<feature type="domain" description="Glycoside hydrolase family 31 N-terminal" evidence="8">
    <location>
        <begin position="59"/>
        <end position="256"/>
    </location>
</feature>
<protein>
    <recommendedName>
        <fullName evidence="5">alpha-D-xyloside xylohydrolase</fullName>
        <ecNumber evidence="5">3.2.1.177</ecNumber>
    </recommendedName>
</protein>
<dbReference type="Gene3D" id="2.60.40.1180">
    <property type="entry name" value="Golgi alpha-mannosidase II"/>
    <property type="match status" value="1"/>
</dbReference>
<evidence type="ECO:0000256" key="1">
    <source>
        <dbReference type="ARBA" id="ARBA00007806"/>
    </source>
</evidence>
<sequence length="706" mass="80037">MKFSNGYWLGQEQYIINSPLEAYEAVVDETAAQTKLTLYASYQRLHSRSNMLDIGNSTITLTSPMDGVIGVNLVHFDQDDRVPLYDLVTEETHAHAHVDEKRASFTSGDLSVDFALHDAFNMDVLYKGQRITGSQYKAQASIADLTGQKLGEVMHANSVTGAQSMLPQRMVRRADHYMREQLSLLPGTNVYGFGEQFGTFVKNGQTIDIINRDGGTGSEQTYKSIPFYLAGKAGLAGNPGTYYGIFVNESKPVSFEVASEVVDRVSFSKRGEDLSYYIISGATPKEVIGKFNKLTGGSTLPPEWTFGLWLSTSFTTDYSEKTVMSFIDGMAERDIPLSVFHFDCFWMKGFEWTNFEWDKDQFPDPVGMLQRIHDRGLKVCVWINPYISQKSPLFKIGKENGYFIKQGDGNVWQWDLWQPGNAFVDFTNPAAVEWYQGQLQRLINMGVDCFKTDFGERIPMHDAVYFNGNNPEGEHNYYTYRYNQAVYDVLVKEKGADEAVVFARSATVGGQKFPVHWGGDNLSQFHSMADTLRGGLSFLSSGFTFWSHDIGGFEDNASAVIYKRWTQFGLLSSHSRYHGNIEYRVPWLFDEEAVQVTREFAKLKQEMMTYIYAEAKQSVDEGISLMRPMYLEFPNDPNCAPLDRQYMLGSKVLVAPVMTEDGTVDYYLPAGKWEHIIDGRIIEVAEGGKWFVEKYDFHSLPLFRLI</sequence>
<dbReference type="InterPro" id="IPR048395">
    <property type="entry name" value="Glyco_hydro_31_C"/>
</dbReference>
<keyword evidence="2 6" id="KW-0378">Hydrolase</keyword>
<dbReference type="SUPFAM" id="SSF74650">
    <property type="entry name" value="Galactose mutarotase-like"/>
    <property type="match status" value="1"/>
</dbReference>
<dbReference type="SUPFAM" id="SSF51011">
    <property type="entry name" value="Glycosyl hydrolase domain"/>
    <property type="match status" value="1"/>
</dbReference>
<dbReference type="SUPFAM" id="SSF51445">
    <property type="entry name" value="(Trans)glycosidases"/>
    <property type="match status" value="1"/>
</dbReference>
<keyword evidence="3 6" id="KW-0326">Glycosidase</keyword>
<dbReference type="InterPro" id="IPR025887">
    <property type="entry name" value="Glyco_hydro_31_N_dom"/>
</dbReference>
<dbReference type="Proteomes" id="UP000030643">
    <property type="component" value="Unassembled WGS sequence"/>
</dbReference>
<evidence type="ECO:0000259" key="7">
    <source>
        <dbReference type="Pfam" id="PF01055"/>
    </source>
</evidence>
<dbReference type="InterPro" id="IPR017853">
    <property type="entry name" value="GH"/>
</dbReference>
<dbReference type="Pfam" id="PF01055">
    <property type="entry name" value="Glyco_hydro_31_2nd"/>
    <property type="match status" value="1"/>
</dbReference>
<reference evidence="11" key="1">
    <citation type="journal article" date="2014" name="Genome Announc.">
        <title>Draft genome sequence of Weissella oryzae SG25T, isolated from fermented rice grains.</title>
        <authorList>
            <person name="Tanizawa Y."/>
            <person name="Fujisawa T."/>
            <person name="Mochizuki T."/>
            <person name="Kaminuma E."/>
            <person name="Suzuki Y."/>
            <person name="Nakamura Y."/>
            <person name="Tohno M."/>
        </authorList>
    </citation>
    <scope>NUCLEOTIDE SEQUENCE [LARGE SCALE GENOMIC DNA]</scope>
    <source>
        <strain evidence="11">DSM 25784 / JCM 18191 / LMG 30913 / SG25</strain>
    </source>
</reference>
<keyword evidence="11" id="KW-1185">Reference proteome</keyword>
<dbReference type="GO" id="GO:0005975">
    <property type="term" value="P:carbohydrate metabolic process"/>
    <property type="evidence" value="ECO:0007669"/>
    <property type="project" value="InterPro"/>
</dbReference>
<evidence type="ECO:0000256" key="4">
    <source>
        <dbReference type="ARBA" id="ARBA00052064"/>
    </source>
</evidence>
<comment type="catalytic activity">
    <reaction evidence="4">
        <text>Hydrolysis of terminal, non-reducing alpha-D-xylose residues with release of alpha-D-xylose.</text>
        <dbReference type="EC" id="3.2.1.177"/>
    </reaction>
</comment>
<dbReference type="GO" id="GO:0061634">
    <property type="term" value="F:alpha-D-xyloside xylohydrolase"/>
    <property type="evidence" value="ECO:0007669"/>
    <property type="project" value="UniProtKB-EC"/>
</dbReference>
<dbReference type="EC" id="3.2.1.177" evidence="5"/>
<dbReference type="InterPro" id="IPR000322">
    <property type="entry name" value="Glyco_hydro_31_TIM"/>
</dbReference>
<evidence type="ECO:0000256" key="3">
    <source>
        <dbReference type="ARBA" id="ARBA00023295"/>
    </source>
</evidence>
<dbReference type="Gene3D" id="2.60.40.1760">
    <property type="entry name" value="glycosyl hydrolase (family 31)"/>
    <property type="match status" value="1"/>
</dbReference>
<dbReference type="eggNOG" id="COG1501">
    <property type="taxonomic scope" value="Bacteria"/>
</dbReference>
<dbReference type="OrthoDB" id="176168at2"/>
<dbReference type="RefSeq" id="WP_027698309.1">
    <property type="nucleotide sequence ID" value="NZ_DF820484.1"/>
</dbReference>
<dbReference type="FunFam" id="3.20.20.80:FF:000053">
    <property type="entry name" value="Alpha-xylosidase YicI"/>
    <property type="match status" value="1"/>
</dbReference>
<evidence type="ECO:0000256" key="5">
    <source>
        <dbReference type="ARBA" id="ARBA00066962"/>
    </source>
</evidence>
<dbReference type="Pfam" id="PF21365">
    <property type="entry name" value="Glyco_hydro_31_3rd"/>
    <property type="match status" value="1"/>
</dbReference>
<gene>
    <name evidence="10" type="ORF">WOSG25_012730</name>
</gene>
<dbReference type="InterPro" id="IPR013780">
    <property type="entry name" value="Glyco_hydro_b"/>
</dbReference>
<organism evidence="10 11">
    <name type="scientific">Weissella oryzae (strain DSM 25784 / JCM 18191 / LMG 30913 / SG25)</name>
    <dbReference type="NCBI Taxonomy" id="1329250"/>
    <lineage>
        <taxon>Bacteria</taxon>
        <taxon>Bacillati</taxon>
        <taxon>Bacillota</taxon>
        <taxon>Bacilli</taxon>
        <taxon>Lactobacillales</taxon>
        <taxon>Lactobacillaceae</taxon>
        <taxon>Weissella</taxon>
    </lineage>
</organism>
<proteinExistence type="inferred from homology"/>
<dbReference type="GO" id="GO:0030246">
    <property type="term" value="F:carbohydrate binding"/>
    <property type="evidence" value="ECO:0007669"/>
    <property type="project" value="InterPro"/>
</dbReference>
<feature type="domain" description="Glycoside hydrolase family 31 TIM barrel" evidence="7">
    <location>
        <begin position="299"/>
        <end position="613"/>
    </location>
</feature>
<accession>A0A069CYL2</accession>